<evidence type="ECO:0000313" key="8">
    <source>
        <dbReference type="EMBL" id="GAA2468754.1"/>
    </source>
</evidence>
<keyword evidence="9" id="KW-1185">Reference proteome</keyword>
<dbReference type="Gene3D" id="1.20.144.10">
    <property type="entry name" value="Phosphatidic acid phosphatase type 2/haloperoxidase"/>
    <property type="match status" value="1"/>
</dbReference>
<proteinExistence type="predicted"/>
<evidence type="ECO:0000256" key="4">
    <source>
        <dbReference type="ARBA" id="ARBA00022801"/>
    </source>
</evidence>
<keyword evidence="4" id="KW-0378">Hydrolase</keyword>
<dbReference type="PANTHER" id="PTHR14969">
    <property type="entry name" value="SPHINGOSINE-1-PHOSPHATE PHOSPHOHYDROLASE"/>
    <property type="match status" value="1"/>
</dbReference>
<dbReference type="Proteomes" id="UP001501358">
    <property type="component" value="Unassembled WGS sequence"/>
</dbReference>
<evidence type="ECO:0000256" key="5">
    <source>
        <dbReference type="ARBA" id="ARBA00022989"/>
    </source>
</evidence>
<dbReference type="Pfam" id="PF01569">
    <property type="entry name" value="PAP2"/>
    <property type="match status" value="1"/>
</dbReference>
<evidence type="ECO:0000259" key="7">
    <source>
        <dbReference type="SMART" id="SM00014"/>
    </source>
</evidence>
<organism evidence="8 9">
    <name type="scientific">Streptomyces thermolineatus</name>
    <dbReference type="NCBI Taxonomy" id="44033"/>
    <lineage>
        <taxon>Bacteria</taxon>
        <taxon>Bacillati</taxon>
        <taxon>Actinomycetota</taxon>
        <taxon>Actinomycetes</taxon>
        <taxon>Kitasatosporales</taxon>
        <taxon>Streptomycetaceae</taxon>
        <taxon>Streptomyces</taxon>
    </lineage>
</organism>
<accession>A0ABN3KSJ5</accession>
<keyword evidence="6" id="KW-0472">Membrane</keyword>
<evidence type="ECO:0000256" key="6">
    <source>
        <dbReference type="ARBA" id="ARBA00023136"/>
    </source>
</evidence>
<evidence type="ECO:0000256" key="3">
    <source>
        <dbReference type="ARBA" id="ARBA00022692"/>
    </source>
</evidence>
<evidence type="ECO:0000256" key="1">
    <source>
        <dbReference type="ARBA" id="ARBA00004651"/>
    </source>
</evidence>
<sequence length="178" mass="17888">MDRPTGVLRADNEMLAAVRSTARLPHVASAARALSRSAEHGAVWIALGLAGSAADPGRRGRWLRATALVAGAHAAGMAAKRVVRRPRPRLPGELAPLVRTAGRHSFPSCHAVSSAAAAVAFGRLLPRAPLGRLAAAVCLSRLVAGVHYPSDVAAGAALGAALAGLGGPWADGDGAGRG</sequence>
<keyword evidence="2" id="KW-1003">Cell membrane</keyword>
<keyword evidence="3" id="KW-0812">Transmembrane</keyword>
<protein>
    <submittedName>
        <fullName evidence="8">Phosphatase PAP2 family protein</fullName>
    </submittedName>
</protein>
<gene>
    <name evidence="8" type="ORF">GCM10010406_00040</name>
</gene>
<evidence type="ECO:0000256" key="2">
    <source>
        <dbReference type="ARBA" id="ARBA00022475"/>
    </source>
</evidence>
<dbReference type="RefSeq" id="WP_182314278.1">
    <property type="nucleotide sequence ID" value="NZ_BAAATA010000001.1"/>
</dbReference>
<evidence type="ECO:0000313" key="9">
    <source>
        <dbReference type="Proteomes" id="UP001501358"/>
    </source>
</evidence>
<name>A0ABN3KSJ5_9ACTN</name>
<comment type="subcellular location">
    <subcellularLocation>
        <location evidence="1">Cell membrane</location>
        <topology evidence="1">Multi-pass membrane protein</topology>
    </subcellularLocation>
</comment>
<reference evidence="8 9" key="1">
    <citation type="journal article" date="2019" name="Int. J. Syst. Evol. Microbiol.">
        <title>The Global Catalogue of Microorganisms (GCM) 10K type strain sequencing project: providing services to taxonomists for standard genome sequencing and annotation.</title>
        <authorList>
            <consortium name="The Broad Institute Genomics Platform"/>
            <consortium name="The Broad Institute Genome Sequencing Center for Infectious Disease"/>
            <person name="Wu L."/>
            <person name="Ma J."/>
        </authorList>
    </citation>
    <scope>NUCLEOTIDE SEQUENCE [LARGE SCALE GENOMIC DNA]</scope>
    <source>
        <strain evidence="8 9">JCM 6307</strain>
    </source>
</reference>
<keyword evidence="5" id="KW-1133">Transmembrane helix</keyword>
<dbReference type="SMART" id="SM00014">
    <property type="entry name" value="acidPPc"/>
    <property type="match status" value="1"/>
</dbReference>
<comment type="caution">
    <text evidence="8">The sequence shown here is derived from an EMBL/GenBank/DDBJ whole genome shotgun (WGS) entry which is preliminary data.</text>
</comment>
<feature type="domain" description="Phosphatidic acid phosphatase type 2/haloperoxidase" evidence="7">
    <location>
        <begin position="62"/>
        <end position="167"/>
    </location>
</feature>
<dbReference type="SUPFAM" id="SSF48317">
    <property type="entry name" value="Acid phosphatase/Vanadium-dependent haloperoxidase"/>
    <property type="match status" value="1"/>
</dbReference>
<dbReference type="InterPro" id="IPR036938">
    <property type="entry name" value="PAP2/HPO_sf"/>
</dbReference>
<dbReference type="EMBL" id="BAAATA010000001">
    <property type="protein sequence ID" value="GAA2468754.1"/>
    <property type="molecule type" value="Genomic_DNA"/>
</dbReference>
<dbReference type="InterPro" id="IPR000326">
    <property type="entry name" value="PAP2/HPO"/>
</dbReference>
<dbReference type="PANTHER" id="PTHR14969:SF62">
    <property type="entry name" value="DECAPRENYLPHOSPHORYL-5-PHOSPHORIBOSE PHOSPHATASE RV3807C-RELATED"/>
    <property type="match status" value="1"/>
</dbReference>